<dbReference type="SUPFAM" id="SSF54427">
    <property type="entry name" value="NTF2-like"/>
    <property type="match status" value="1"/>
</dbReference>
<dbReference type="EMBL" id="JAUKPO010000031">
    <property type="protein sequence ID" value="MDO1450476.1"/>
    <property type="molecule type" value="Genomic_DNA"/>
</dbReference>
<dbReference type="Gene3D" id="3.10.450.50">
    <property type="match status" value="1"/>
</dbReference>
<dbReference type="RefSeq" id="WP_302041277.1">
    <property type="nucleotide sequence ID" value="NZ_JAUKPO010000031.1"/>
</dbReference>
<comment type="caution">
    <text evidence="1">The sequence shown here is derived from an EMBL/GenBank/DDBJ whole genome shotgun (WGS) entry which is preliminary data.</text>
</comment>
<sequence length="107" mass="11637">MNVPKVIAELVKAQNNQDSIAYANCFSETALVYDEGKNHHGKKEIQEWIAQANQTFKTVMKPIGYTGTATSGVLSAEISGSFPGSPLVLNYHLELKDGLIESLKIKG</sequence>
<name>A0ABT8RFK2_9BACT</name>
<dbReference type="InterPro" id="IPR032710">
    <property type="entry name" value="NTF2-like_dom_sf"/>
</dbReference>
<dbReference type="Proteomes" id="UP001168528">
    <property type="component" value="Unassembled WGS sequence"/>
</dbReference>
<proteinExistence type="predicted"/>
<protein>
    <submittedName>
        <fullName evidence="1">Nuclear transport factor 2 family protein</fullName>
    </submittedName>
</protein>
<evidence type="ECO:0000313" key="2">
    <source>
        <dbReference type="Proteomes" id="UP001168528"/>
    </source>
</evidence>
<organism evidence="1 2">
    <name type="scientific">Rhodocytophaga aerolata</name>
    <dbReference type="NCBI Taxonomy" id="455078"/>
    <lineage>
        <taxon>Bacteria</taxon>
        <taxon>Pseudomonadati</taxon>
        <taxon>Bacteroidota</taxon>
        <taxon>Cytophagia</taxon>
        <taxon>Cytophagales</taxon>
        <taxon>Rhodocytophagaceae</taxon>
        <taxon>Rhodocytophaga</taxon>
    </lineage>
</organism>
<reference evidence="1" key="1">
    <citation type="submission" date="2023-07" db="EMBL/GenBank/DDBJ databases">
        <title>The genome sequence of Rhodocytophaga aerolata KACC 12507.</title>
        <authorList>
            <person name="Zhang X."/>
        </authorList>
    </citation>
    <scope>NUCLEOTIDE SEQUENCE</scope>
    <source>
        <strain evidence="1">KACC 12507</strain>
    </source>
</reference>
<keyword evidence="2" id="KW-1185">Reference proteome</keyword>
<gene>
    <name evidence="1" type="ORF">Q0590_29645</name>
</gene>
<evidence type="ECO:0000313" key="1">
    <source>
        <dbReference type="EMBL" id="MDO1450476.1"/>
    </source>
</evidence>
<accession>A0ABT8RFK2</accession>